<feature type="transmembrane region" description="Helical" evidence="5">
    <location>
        <begin position="6"/>
        <end position="28"/>
    </location>
</feature>
<dbReference type="RefSeq" id="WP_092992025.1">
    <property type="nucleotide sequence ID" value="NZ_FMWD01000001.1"/>
</dbReference>
<dbReference type="InterPro" id="IPR003689">
    <property type="entry name" value="ZIP"/>
</dbReference>
<dbReference type="STRING" id="415747.SAMN03097708_00385"/>
<reference evidence="6 7" key="1">
    <citation type="submission" date="2016-10" db="EMBL/GenBank/DDBJ databases">
        <authorList>
            <person name="de Groot N.N."/>
        </authorList>
    </citation>
    <scope>NUCLEOTIDE SEQUENCE [LARGE SCALE GENOMIC DNA]</scope>
    <source>
        <strain evidence="6 7">HLD2</strain>
    </source>
</reference>
<evidence type="ECO:0000256" key="4">
    <source>
        <dbReference type="ARBA" id="ARBA00023136"/>
    </source>
</evidence>
<keyword evidence="7" id="KW-1185">Reference proteome</keyword>
<dbReference type="GO" id="GO:0005385">
    <property type="term" value="F:zinc ion transmembrane transporter activity"/>
    <property type="evidence" value="ECO:0007669"/>
    <property type="project" value="TreeGrafter"/>
</dbReference>
<feature type="transmembrane region" description="Helical" evidence="5">
    <location>
        <begin position="40"/>
        <end position="58"/>
    </location>
</feature>
<feature type="transmembrane region" description="Helical" evidence="5">
    <location>
        <begin position="206"/>
        <end position="227"/>
    </location>
</feature>
<dbReference type="AlphaFoldDB" id="A0A1G5PLE6"/>
<keyword evidence="2 5" id="KW-0812">Transmembrane</keyword>
<protein>
    <submittedName>
        <fullName evidence="6">Zinc and cadmium transporter</fullName>
    </submittedName>
</protein>
<evidence type="ECO:0000313" key="6">
    <source>
        <dbReference type="EMBL" id="SCZ50302.1"/>
    </source>
</evidence>
<dbReference type="OrthoDB" id="9806593at2"/>
<dbReference type="GO" id="GO:0006882">
    <property type="term" value="P:intracellular zinc ion homeostasis"/>
    <property type="evidence" value="ECO:0007669"/>
    <property type="project" value="TreeGrafter"/>
</dbReference>
<dbReference type="EMBL" id="FMWD01000001">
    <property type="protein sequence ID" value="SCZ50302.1"/>
    <property type="molecule type" value="Genomic_DNA"/>
</dbReference>
<comment type="subcellular location">
    <subcellularLocation>
        <location evidence="1">Membrane</location>
        <topology evidence="1">Multi-pass membrane protein</topology>
    </subcellularLocation>
</comment>
<sequence length="261" mass="27305">MPLLAWILLFSLVGSVFSILAAGLFLVLPAGFRERAMPHLISFAVGALLGAAFLALLPDAILHNEVDPHGLMLAALLGLLGFFLLEKFVLWRHCHVGTRHAHAVEGAGTGQIGRSPGILVLFGDALHNFVDGVLIAAAFLTDIGLGIATSLAVAAHEVPQELGDFAVLLGSGRSRLRALLLNILSGSTTLLGAVLAYFALGATEGLLPYVLVVAAASFIYIAVADLIPGLHARFEPRAIVEQIVAIGLGVVVIYWAHGVAH</sequence>
<evidence type="ECO:0000256" key="1">
    <source>
        <dbReference type="ARBA" id="ARBA00004141"/>
    </source>
</evidence>
<feature type="transmembrane region" description="Helical" evidence="5">
    <location>
        <begin position="239"/>
        <end position="257"/>
    </location>
</feature>
<accession>A0A1G5PLE6</accession>
<dbReference type="PANTHER" id="PTHR16950">
    <property type="entry name" value="ZINC TRANSPORTER SLC39A7 HISTIDINE-RICH MEMBRANE PROTEIN KE4"/>
    <property type="match status" value="1"/>
</dbReference>
<evidence type="ECO:0000256" key="5">
    <source>
        <dbReference type="SAM" id="Phobius"/>
    </source>
</evidence>
<dbReference type="Proteomes" id="UP000199648">
    <property type="component" value="Unassembled WGS sequence"/>
</dbReference>
<feature type="transmembrane region" description="Helical" evidence="5">
    <location>
        <begin position="179"/>
        <end position="200"/>
    </location>
</feature>
<feature type="transmembrane region" description="Helical" evidence="5">
    <location>
        <begin position="70"/>
        <end position="90"/>
    </location>
</feature>
<name>A0A1G5PLE6_9GAMM</name>
<evidence type="ECO:0000256" key="2">
    <source>
        <dbReference type="ARBA" id="ARBA00022692"/>
    </source>
</evidence>
<gene>
    <name evidence="6" type="ORF">SAMN03097708_00385</name>
</gene>
<keyword evidence="4 5" id="KW-0472">Membrane</keyword>
<proteinExistence type="predicted"/>
<dbReference type="PANTHER" id="PTHR16950:SF16">
    <property type="entry name" value="ZINC TRANSPORTER ZIP13"/>
    <property type="match status" value="1"/>
</dbReference>
<dbReference type="Pfam" id="PF02535">
    <property type="entry name" value="Zip"/>
    <property type="match status" value="1"/>
</dbReference>
<organism evidence="6 7">
    <name type="scientific">Thiohalomonas denitrificans</name>
    <dbReference type="NCBI Taxonomy" id="415747"/>
    <lineage>
        <taxon>Bacteria</taxon>
        <taxon>Pseudomonadati</taxon>
        <taxon>Pseudomonadota</taxon>
        <taxon>Gammaproteobacteria</taxon>
        <taxon>Thiohalomonadales</taxon>
        <taxon>Thiohalomonadaceae</taxon>
        <taxon>Thiohalomonas</taxon>
    </lineage>
</organism>
<keyword evidence="3 5" id="KW-1133">Transmembrane helix</keyword>
<evidence type="ECO:0000256" key="3">
    <source>
        <dbReference type="ARBA" id="ARBA00022989"/>
    </source>
</evidence>
<evidence type="ECO:0000313" key="7">
    <source>
        <dbReference type="Proteomes" id="UP000199648"/>
    </source>
</evidence>
<dbReference type="GO" id="GO:0016020">
    <property type="term" value="C:membrane"/>
    <property type="evidence" value="ECO:0007669"/>
    <property type="project" value="UniProtKB-SubCell"/>
</dbReference>